<dbReference type="STRING" id="351605.Gura_0718"/>
<dbReference type="HOGENOM" id="CLU_087560_2_2_7"/>
<dbReference type="Gene3D" id="2.50.20.10">
    <property type="entry name" value="Lipoprotein localisation LolA/LolB/LppX"/>
    <property type="match status" value="1"/>
</dbReference>
<evidence type="ECO:0000256" key="1">
    <source>
        <dbReference type="ARBA" id="ARBA00022729"/>
    </source>
</evidence>
<keyword evidence="1 2" id="KW-0732">Signal</keyword>
<reference evidence="3 4" key="1">
    <citation type="submission" date="2007-05" db="EMBL/GenBank/DDBJ databases">
        <title>Complete sequence of Geobacter uraniireducens Rf4.</title>
        <authorList>
            <consortium name="US DOE Joint Genome Institute"/>
            <person name="Copeland A."/>
            <person name="Lucas S."/>
            <person name="Lapidus A."/>
            <person name="Barry K."/>
            <person name="Detter J.C."/>
            <person name="Glavina del Rio T."/>
            <person name="Hammon N."/>
            <person name="Israni S."/>
            <person name="Dalin E."/>
            <person name="Tice H."/>
            <person name="Pitluck S."/>
            <person name="Chertkov O."/>
            <person name="Brettin T."/>
            <person name="Bruce D."/>
            <person name="Han C."/>
            <person name="Schmutz J."/>
            <person name="Larimer F."/>
            <person name="Land M."/>
            <person name="Hauser L."/>
            <person name="Kyrpides N."/>
            <person name="Mikhailova N."/>
            <person name="Shelobolina E."/>
            <person name="Aklujkar M."/>
            <person name="Lovley D."/>
            <person name="Richardson P."/>
        </authorList>
    </citation>
    <scope>NUCLEOTIDE SEQUENCE [LARGE SCALE GENOMIC DNA]</scope>
    <source>
        <strain evidence="3 4">Rf4</strain>
    </source>
</reference>
<keyword evidence="3" id="KW-0449">Lipoprotein</keyword>
<accession>A5GBW1</accession>
<dbReference type="CDD" id="cd16325">
    <property type="entry name" value="LolA"/>
    <property type="match status" value="1"/>
</dbReference>
<feature type="signal peptide" evidence="2">
    <location>
        <begin position="1"/>
        <end position="21"/>
    </location>
</feature>
<organism evidence="3 4">
    <name type="scientific">Geotalea uraniireducens (strain Rf4)</name>
    <name type="common">Geobacter uraniireducens</name>
    <dbReference type="NCBI Taxonomy" id="351605"/>
    <lineage>
        <taxon>Bacteria</taxon>
        <taxon>Pseudomonadati</taxon>
        <taxon>Thermodesulfobacteriota</taxon>
        <taxon>Desulfuromonadia</taxon>
        <taxon>Geobacterales</taxon>
        <taxon>Geobacteraceae</taxon>
        <taxon>Geotalea</taxon>
    </lineage>
</organism>
<gene>
    <name evidence="3" type="ordered locus">Gura_0718</name>
</gene>
<evidence type="ECO:0000256" key="2">
    <source>
        <dbReference type="SAM" id="SignalP"/>
    </source>
</evidence>
<dbReference type="RefSeq" id="WP_011937652.1">
    <property type="nucleotide sequence ID" value="NC_009483.1"/>
</dbReference>
<sequence>MKPLLLISLVACLILSLSASPKECFGAELADVVKTLEQGYNNLADVQAEFSQRTDIASMKRQERGAGELFMKKPAGATAMFRFNYTRPKQQIISNGKKVWYYLPENKQVMVSDVTALFQGGSTVALDYLTGMGHVTRDFAIKFAADGRDKKGNYVLELVPKKPSQAMAKLQLTIESQAVESFIKEGHAVNPFPIASSVVFDAFGNRTAIEFSKVRVNRGMKNDRFSFKIPSGVEVINQEQK</sequence>
<dbReference type="EMBL" id="CP000698">
    <property type="protein sequence ID" value="ABQ24928.1"/>
    <property type="molecule type" value="Genomic_DNA"/>
</dbReference>
<evidence type="ECO:0000313" key="4">
    <source>
        <dbReference type="Proteomes" id="UP000006695"/>
    </source>
</evidence>
<feature type="chain" id="PRO_5002683389" evidence="2">
    <location>
        <begin position="22"/>
        <end position="241"/>
    </location>
</feature>
<protein>
    <submittedName>
        <fullName evidence="3">Outer membrane lipoprotein carrier protein LolA</fullName>
    </submittedName>
</protein>
<dbReference type="PANTHER" id="PTHR35869:SF1">
    <property type="entry name" value="OUTER-MEMBRANE LIPOPROTEIN CARRIER PROTEIN"/>
    <property type="match status" value="1"/>
</dbReference>
<dbReference type="PANTHER" id="PTHR35869">
    <property type="entry name" value="OUTER-MEMBRANE LIPOPROTEIN CARRIER PROTEIN"/>
    <property type="match status" value="1"/>
</dbReference>
<dbReference type="OrthoDB" id="9785727at2"/>
<dbReference type="InterPro" id="IPR004564">
    <property type="entry name" value="OM_lipoprot_carrier_LolA-like"/>
</dbReference>
<dbReference type="Proteomes" id="UP000006695">
    <property type="component" value="Chromosome"/>
</dbReference>
<proteinExistence type="predicted"/>
<keyword evidence="4" id="KW-1185">Reference proteome</keyword>
<name>A5GBW1_GEOUR</name>
<dbReference type="InterPro" id="IPR029046">
    <property type="entry name" value="LolA/LolB/LppX"/>
</dbReference>
<dbReference type="Pfam" id="PF03548">
    <property type="entry name" value="LolA"/>
    <property type="match status" value="1"/>
</dbReference>
<dbReference type="SUPFAM" id="SSF89392">
    <property type="entry name" value="Prokaryotic lipoproteins and lipoprotein localization factors"/>
    <property type="match status" value="1"/>
</dbReference>
<dbReference type="AlphaFoldDB" id="A5GBW1"/>
<evidence type="ECO:0000313" key="3">
    <source>
        <dbReference type="EMBL" id="ABQ24928.1"/>
    </source>
</evidence>
<dbReference type="KEGG" id="gur:Gura_0718"/>